<evidence type="ECO:0000313" key="5">
    <source>
        <dbReference type="EMBL" id="CAL4769270.1"/>
    </source>
</evidence>
<feature type="compositionally biased region" description="Low complexity" evidence="1">
    <location>
        <begin position="479"/>
        <end position="497"/>
    </location>
</feature>
<dbReference type="EMBL" id="CAMXCT010000672">
    <property type="protein sequence ID" value="CAI3981958.1"/>
    <property type="molecule type" value="Genomic_DNA"/>
</dbReference>
<feature type="non-terminal residue" evidence="3">
    <location>
        <position position="1616"/>
    </location>
</feature>
<dbReference type="Gene3D" id="3.40.50.1240">
    <property type="entry name" value="Phosphoglycerate mutase-like"/>
    <property type="match status" value="1"/>
</dbReference>
<dbReference type="SUPFAM" id="SSF56601">
    <property type="entry name" value="beta-lactamase/transpeptidase-like"/>
    <property type="match status" value="1"/>
</dbReference>
<dbReference type="InterPro" id="IPR001466">
    <property type="entry name" value="Beta-lactam-related"/>
</dbReference>
<gene>
    <name evidence="3" type="ORF">C1SCF055_LOCUS9701</name>
</gene>
<proteinExistence type="predicted"/>
<evidence type="ECO:0000256" key="1">
    <source>
        <dbReference type="SAM" id="MobiDB-lite"/>
    </source>
</evidence>
<dbReference type="Pfam" id="PF00300">
    <property type="entry name" value="His_Phos_1"/>
    <property type="match status" value="1"/>
</dbReference>
<feature type="region of interest" description="Disordered" evidence="1">
    <location>
        <begin position="428"/>
        <end position="571"/>
    </location>
</feature>
<feature type="region of interest" description="Disordered" evidence="1">
    <location>
        <begin position="658"/>
        <end position="686"/>
    </location>
</feature>
<dbReference type="EMBL" id="CAMXCT020000672">
    <property type="protein sequence ID" value="CAL1135333.1"/>
    <property type="molecule type" value="Genomic_DNA"/>
</dbReference>
<reference evidence="3" key="1">
    <citation type="submission" date="2022-10" db="EMBL/GenBank/DDBJ databases">
        <authorList>
            <person name="Chen Y."/>
            <person name="Dougan E. K."/>
            <person name="Chan C."/>
            <person name="Rhodes N."/>
            <person name="Thang M."/>
        </authorList>
    </citation>
    <scope>NUCLEOTIDE SEQUENCE</scope>
</reference>
<evidence type="ECO:0000259" key="2">
    <source>
        <dbReference type="Pfam" id="PF00144"/>
    </source>
</evidence>
<sequence>DSPGYLAAYEDAQFFDSLLSKTGEVQSQELAERVKTLPCEAIICSPLRRTLQTAALALATHLERGVPCYAVEAAWEFSQGHARPCDYRHSVELQRASFERVDFSRVPPGEDTFAARKESVEDLDLRCLELLKLLRDLPQRQLAVVSHTGFLTHLFKSHLHWPEECAFSNAELRSVLLQFEDGWGGNWLKRTVVLVLLEKKGDGAMSHAQSMQSAVDDALTVPLPSWARTLRELNVRDGRSKKAQVVRLLTIGEDVHIVHLSGMRSDRFALRWMDLDHDIGKGNRAAEVCLELPDGPWLLPDLPDAPGAAAGTMSQENEDAVSLYDPPLDAGMACAFVDLTAENWKQIRPGWAMTLVQVNVREGRSKRSELLGAAVRSGSLPVKTRIYILEVVETRARINDPYEGWVSVLTPERLFAVEPLEVLVPVEEEPPGVEDVPPPPPPPPPVEEPAERSSEELPPPNEELPKQKELRIAEAEPTSPSSSKDSDSSGSTSSDSSEAQPAPKVQAKPTGSAPRAASTSSEDSASDSSTSESSQATSSSSPVKPAAVKPAAAEDSAPVGPVASGENSSEEPGWWWTHLKAIVSKGESRLTEVVGQIPPGTTVFVLELRNERAFIREPFEGWTSLRSPSGQIVLSMEAPAHVEGDADAHTAEAEAKAAEAETKSVEVSTPVPGRLHRAPRKSGVEPVQAVQAVQAVDEPQVERVEVSQAEKAMAKPEMEPLEIQDVEAVKEEKLEELDDAKSEQKTVKTGPVDHDETKTLKMPKDGKDSTIPAVRVWEPDTFDQDVDELKKRFQKASQQADASKSRETPQLADPVVDTSTARSGGRLDATQVVDLPGSAVEPGTEDPPDPLATAVATAVATATSELRATPVEAVEAEVGGSEAKDSPPGAGVAAVAETTLPPVERMETVRLEEETPVVQKDKVFILPLVLKLVVRPLDAHGLSLACCGLADLSLKLQQGLMEVAQQKSAEYNCSVSIAVRTPQGRASVAAGVVNFEQKQPAKVEDVYPWGSVTKMFTAATIMKMVAAGRFRLDDAIAPLVDDLLGKMAAKDPSQKFRSMEELWGPDLAKTTLRQLLGMQSNIPDFDTATPSRGQGMSKDPLRAELYSEPTHFYKPTELMSVPWVANHSKDCKSQLMFGKFCYSSTNFMLLGMALAQATGVENWSDFNQTALLPEYLQGKIRFANSGSPKEAGTVPGYDRTSYNRAPGNLSNHNNWEVDGVFAGWTASNVVASSEHIADLSWEIWQAHSVAPKEWVDQMIPGTMRIYGLGAFNVGLFAGGQRGPLGKGYGHLGATYGYQSIVGFFPELNVSVAIATNIETDKQVQTPDSLCFSYHVAAGLLTNKTYQCTFATQGYYGGRCSCVEKQPTGFTNVNLVDLQPEWQVEQDSLLRRLEEQLKRVEEWLSFDFPQHPAKFYVSKLQLDWDQKQYTTLRLVDTGGIDYWQGGVHYWHSKVIFLGAPPVEVNFSSTGRAQRGQGEVFDYAQVEVKEARQLHEENGGDESWYSFQHTFSLAGAMSYHDIVAAVAAMAWEYPYFTWDEAGTFETCGQSMGIKESHCRIFAERLLRQLVAIDELAKIPGDMDVASRLPNVLRVRQDDVKLCAGPLGCWEMISRWLKS</sequence>
<comment type="caution">
    <text evidence="3">The sequence shown here is derived from an EMBL/GenBank/DDBJ whole genome shotgun (WGS) entry which is preliminary data.</text>
</comment>
<dbReference type="PANTHER" id="PTHR46825:SF9">
    <property type="entry name" value="BETA-LACTAMASE-RELATED DOMAIN-CONTAINING PROTEIN"/>
    <property type="match status" value="1"/>
</dbReference>
<dbReference type="InterPro" id="IPR029033">
    <property type="entry name" value="His_PPase_superfam"/>
</dbReference>
<dbReference type="InterPro" id="IPR013078">
    <property type="entry name" value="His_Pase_superF_clade-1"/>
</dbReference>
<feature type="compositionally biased region" description="Low complexity" evidence="1">
    <location>
        <begin position="516"/>
        <end position="558"/>
    </location>
</feature>
<reference evidence="4" key="2">
    <citation type="submission" date="2024-04" db="EMBL/GenBank/DDBJ databases">
        <authorList>
            <person name="Chen Y."/>
            <person name="Shah S."/>
            <person name="Dougan E. K."/>
            <person name="Thang M."/>
            <person name="Chan C."/>
        </authorList>
    </citation>
    <scope>NUCLEOTIDE SEQUENCE [LARGE SCALE GENOMIC DNA]</scope>
</reference>
<dbReference type="CDD" id="cd07067">
    <property type="entry name" value="HP_PGM_like"/>
    <property type="match status" value="1"/>
</dbReference>
<dbReference type="OrthoDB" id="406712at2759"/>
<dbReference type="Gene3D" id="3.40.710.10">
    <property type="entry name" value="DD-peptidase/beta-lactamase superfamily"/>
    <property type="match status" value="1"/>
</dbReference>
<feature type="region of interest" description="Disordered" evidence="1">
    <location>
        <begin position="736"/>
        <end position="767"/>
    </location>
</feature>
<feature type="domain" description="Beta-lactamase-related" evidence="2">
    <location>
        <begin position="988"/>
        <end position="1320"/>
    </location>
</feature>
<accession>A0A9P1BZ83</accession>
<organism evidence="3">
    <name type="scientific">Cladocopium goreaui</name>
    <dbReference type="NCBI Taxonomy" id="2562237"/>
    <lineage>
        <taxon>Eukaryota</taxon>
        <taxon>Sar</taxon>
        <taxon>Alveolata</taxon>
        <taxon>Dinophyceae</taxon>
        <taxon>Suessiales</taxon>
        <taxon>Symbiodiniaceae</taxon>
        <taxon>Cladocopium</taxon>
    </lineage>
</organism>
<dbReference type="SUPFAM" id="SSF53254">
    <property type="entry name" value="Phosphoglycerate mutase-like"/>
    <property type="match status" value="1"/>
</dbReference>
<keyword evidence="6" id="KW-1185">Reference proteome</keyword>
<dbReference type="InterPro" id="IPR012338">
    <property type="entry name" value="Beta-lactam/transpept-like"/>
</dbReference>
<name>A0A9P1BZ83_9DINO</name>
<feature type="compositionally biased region" description="Pro residues" evidence="1">
    <location>
        <begin position="436"/>
        <end position="447"/>
    </location>
</feature>
<dbReference type="Proteomes" id="UP001152797">
    <property type="component" value="Unassembled WGS sequence"/>
</dbReference>
<evidence type="ECO:0000313" key="4">
    <source>
        <dbReference type="EMBL" id="CAL1135333.1"/>
    </source>
</evidence>
<evidence type="ECO:0000313" key="6">
    <source>
        <dbReference type="Proteomes" id="UP001152797"/>
    </source>
</evidence>
<evidence type="ECO:0000313" key="3">
    <source>
        <dbReference type="EMBL" id="CAI3981958.1"/>
    </source>
</evidence>
<feature type="region of interest" description="Disordered" evidence="1">
    <location>
        <begin position="792"/>
        <end position="828"/>
    </location>
</feature>
<feature type="compositionally biased region" description="Basic and acidic residues" evidence="1">
    <location>
        <begin position="463"/>
        <end position="474"/>
    </location>
</feature>
<dbReference type="EMBL" id="CAMXCT030000672">
    <property type="protein sequence ID" value="CAL4769270.1"/>
    <property type="molecule type" value="Genomic_DNA"/>
</dbReference>
<dbReference type="InterPro" id="IPR050491">
    <property type="entry name" value="AmpC-like"/>
</dbReference>
<dbReference type="Pfam" id="PF00144">
    <property type="entry name" value="Beta-lactamase"/>
    <property type="match status" value="1"/>
</dbReference>
<protein>
    <submittedName>
        <fullName evidence="5">Probable phosphatase SPAC5H10.03</fullName>
    </submittedName>
</protein>
<dbReference type="PANTHER" id="PTHR46825">
    <property type="entry name" value="D-ALANYL-D-ALANINE-CARBOXYPEPTIDASE/ENDOPEPTIDASE AMPH"/>
    <property type="match status" value="1"/>
</dbReference>